<feature type="transmembrane region" description="Helical" evidence="1">
    <location>
        <begin position="12"/>
        <end position="30"/>
    </location>
</feature>
<sequence length="69" mass="7724">MLKARHPGLHGTPAIIIAFAVAAMRIRIALRVCDIIYTPARPPLARWTTSCPSISPRWKPPPIGWRRIS</sequence>
<proteinExistence type="predicted"/>
<comment type="caution">
    <text evidence="2">The sequence shown here is derived from an EMBL/GenBank/DDBJ whole genome shotgun (WGS) entry which is preliminary data.</text>
</comment>
<evidence type="ECO:0000313" key="2">
    <source>
        <dbReference type="EMBL" id="MEQ1407383.1"/>
    </source>
</evidence>
<accession>A0ABV0M676</accession>
<dbReference type="Proteomes" id="UP001496627">
    <property type="component" value="Unassembled WGS sequence"/>
</dbReference>
<dbReference type="EMBL" id="JBEAAL010000018">
    <property type="protein sequence ID" value="MEQ1407383.1"/>
    <property type="molecule type" value="Genomic_DNA"/>
</dbReference>
<keyword evidence="1" id="KW-1133">Transmembrane helix</keyword>
<protein>
    <submittedName>
        <fullName evidence="2">Uncharacterized protein</fullName>
    </submittedName>
</protein>
<evidence type="ECO:0000256" key="1">
    <source>
        <dbReference type="SAM" id="Phobius"/>
    </source>
</evidence>
<reference evidence="2 3" key="1">
    <citation type="submission" date="2024-05" db="EMBL/GenBank/DDBJ databases">
        <title>Neorhizobium sp. Rsf11, a plant growth promoting and heavy metal resistant PAH-degrader.</title>
        <authorList>
            <person name="Golubev S.N."/>
            <person name="Muratova A.Y."/>
            <person name="Markelova M.I."/>
        </authorList>
    </citation>
    <scope>NUCLEOTIDE SEQUENCE [LARGE SCALE GENOMIC DNA]</scope>
    <source>
        <strain evidence="2 3">Rsf11</strain>
    </source>
</reference>
<keyword evidence="1" id="KW-0812">Transmembrane</keyword>
<gene>
    <name evidence="2" type="ORF">ABK249_20870</name>
</gene>
<organism evidence="2 3">
    <name type="scientific">Neorhizobium phenanthreniclasticum</name>
    <dbReference type="NCBI Taxonomy" id="3157917"/>
    <lineage>
        <taxon>Bacteria</taxon>
        <taxon>Pseudomonadati</taxon>
        <taxon>Pseudomonadota</taxon>
        <taxon>Alphaproteobacteria</taxon>
        <taxon>Hyphomicrobiales</taxon>
        <taxon>Rhizobiaceae</taxon>
        <taxon>Rhizobium/Agrobacterium group</taxon>
        <taxon>Neorhizobium</taxon>
    </lineage>
</organism>
<keyword evidence="3" id="KW-1185">Reference proteome</keyword>
<dbReference type="RefSeq" id="WP_348863842.1">
    <property type="nucleotide sequence ID" value="NZ_JBEAAL010000018.1"/>
</dbReference>
<evidence type="ECO:0000313" key="3">
    <source>
        <dbReference type="Proteomes" id="UP001496627"/>
    </source>
</evidence>
<name>A0ABV0M676_9HYPH</name>
<keyword evidence="1" id="KW-0472">Membrane</keyword>